<dbReference type="GO" id="GO:0016020">
    <property type="term" value="C:membrane"/>
    <property type="evidence" value="ECO:0007669"/>
    <property type="project" value="TreeGrafter"/>
</dbReference>
<name>A0A834HH84_RHOSS</name>
<sequence length="174" mass="19075">MGEVVLFMEELKPSSAIVASCRICHGDEEEEEEESQESCKSLEVPCACSGTLMAICVGRLQKFEPGYTTPPSKSQLIDAIVTIRLLLAGLLLMHAFEKLRTNINGNRGSLEVLRREQELQHPGILVPTVEAEGRMLETNNSSEGSSAPDWSAIWCRSMVLVVSSLLLSAFSLNH</sequence>
<dbReference type="OrthoDB" id="264354at2759"/>
<keyword evidence="2" id="KW-1185">Reference proteome</keyword>
<dbReference type="EMBL" id="WJXA01000001">
    <property type="protein sequence ID" value="KAF7153152.1"/>
    <property type="molecule type" value="Genomic_DNA"/>
</dbReference>
<comment type="caution">
    <text evidence="1">The sequence shown here is derived from an EMBL/GenBank/DDBJ whole genome shotgun (WGS) entry which is preliminary data.</text>
</comment>
<dbReference type="InterPro" id="IPR033275">
    <property type="entry name" value="MARCH-like"/>
</dbReference>
<dbReference type="Proteomes" id="UP000626092">
    <property type="component" value="Unassembled WGS sequence"/>
</dbReference>
<dbReference type="GO" id="GO:0016567">
    <property type="term" value="P:protein ubiquitination"/>
    <property type="evidence" value="ECO:0007669"/>
    <property type="project" value="TreeGrafter"/>
</dbReference>
<protein>
    <recommendedName>
        <fullName evidence="3">RING-CH-type domain-containing protein</fullName>
    </recommendedName>
</protein>
<dbReference type="InterPro" id="IPR022143">
    <property type="entry name" value="DUF3675"/>
</dbReference>
<proteinExistence type="predicted"/>
<organism evidence="1 2">
    <name type="scientific">Rhododendron simsii</name>
    <name type="common">Sims's rhododendron</name>
    <dbReference type="NCBI Taxonomy" id="118357"/>
    <lineage>
        <taxon>Eukaryota</taxon>
        <taxon>Viridiplantae</taxon>
        <taxon>Streptophyta</taxon>
        <taxon>Embryophyta</taxon>
        <taxon>Tracheophyta</taxon>
        <taxon>Spermatophyta</taxon>
        <taxon>Magnoliopsida</taxon>
        <taxon>eudicotyledons</taxon>
        <taxon>Gunneridae</taxon>
        <taxon>Pentapetalae</taxon>
        <taxon>asterids</taxon>
        <taxon>Ericales</taxon>
        <taxon>Ericaceae</taxon>
        <taxon>Ericoideae</taxon>
        <taxon>Rhodoreae</taxon>
        <taxon>Rhododendron</taxon>
    </lineage>
</organism>
<reference evidence="1" key="1">
    <citation type="submission" date="2019-11" db="EMBL/GenBank/DDBJ databases">
        <authorList>
            <person name="Liu Y."/>
            <person name="Hou J."/>
            <person name="Li T.-Q."/>
            <person name="Guan C.-H."/>
            <person name="Wu X."/>
            <person name="Wu H.-Z."/>
            <person name="Ling F."/>
            <person name="Zhang R."/>
            <person name="Shi X.-G."/>
            <person name="Ren J.-P."/>
            <person name="Chen E.-F."/>
            <person name="Sun J.-M."/>
        </authorList>
    </citation>
    <scope>NUCLEOTIDE SEQUENCE</scope>
    <source>
        <strain evidence="1">Adult_tree_wgs_1</strain>
        <tissue evidence="1">Leaves</tissue>
    </source>
</reference>
<evidence type="ECO:0008006" key="3">
    <source>
        <dbReference type="Google" id="ProtNLM"/>
    </source>
</evidence>
<dbReference type="GO" id="GO:0004842">
    <property type="term" value="F:ubiquitin-protein transferase activity"/>
    <property type="evidence" value="ECO:0007669"/>
    <property type="project" value="TreeGrafter"/>
</dbReference>
<evidence type="ECO:0000313" key="2">
    <source>
        <dbReference type="Proteomes" id="UP000626092"/>
    </source>
</evidence>
<accession>A0A834HH84</accession>
<gene>
    <name evidence="1" type="ORF">RHSIM_Rhsim01G0290200</name>
</gene>
<dbReference type="PANTHER" id="PTHR23012:SF180">
    <property type="entry name" value="RING_FYVE_PHD ZINC FINGER SUPERFAMILY PROTEIN"/>
    <property type="match status" value="1"/>
</dbReference>
<dbReference type="PANTHER" id="PTHR23012">
    <property type="entry name" value="RING/FYVE/PHD ZINC FINGER DOMAIN-CONTAINING"/>
    <property type="match status" value="1"/>
</dbReference>
<dbReference type="Pfam" id="PF12428">
    <property type="entry name" value="DUF3675"/>
    <property type="match status" value="1"/>
</dbReference>
<evidence type="ECO:0000313" key="1">
    <source>
        <dbReference type="EMBL" id="KAF7153152.1"/>
    </source>
</evidence>
<dbReference type="AlphaFoldDB" id="A0A834HH84"/>